<dbReference type="InterPro" id="IPR009326">
    <property type="entry name" value="DUF984"/>
</dbReference>
<dbReference type="Gene3D" id="3.10.400.10">
    <property type="entry name" value="Sulfate adenylyltransferase"/>
    <property type="match status" value="1"/>
</dbReference>
<dbReference type="OrthoDB" id="9807542at2"/>
<dbReference type="AlphaFoldDB" id="A0A135I4R9"/>
<dbReference type="EMBL" id="LNTY01000051">
    <property type="protein sequence ID" value="KXF80446.1"/>
    <property type="molecule type" value="Genomic_DNA"/>
</dbReference>
<protein>
    <submittedName>
        <fullName evidence="2">RNA-binding protein</fullName>
    </submittedName>
</protein>
<dbReference type="CDD" id="cd06553">
    <property type="entry name" value="ASCH_Ef3133_like"/>
    <property type="match status" value="1"/>
</dbReference>
<dbReference type="Pfam" id="PF04266">
    <property type="entry name" value="ASCH"/>
    <property type="match status" value="1"/>
</dbReference>
<dbReference type="PANTHER" id="PTHR39203:SF1">
    <property type="entry name" value="CYTOPLASMIC PROTEIN"/>
    <property type="match status" value="1"/>
</dbReference>
<evidence type="ECO:0000259" key="1">
    <source>
        <dbReference type="SMART" id="SM01022"/>
    </source>
</evidence>
<dbReference type="PIRSF" id="PIRSF021320">
    <property type="entry name" value="DUF984"/>
    <property type="match status" value="1"/>
</dbReference>
<feature type="domain" description="ASCH" evidence="1">
    <location>
        <begin position="30"/>
        <end position="153"/>
    </location>
</feature>
<dbReference type="SMART" id="SM01022">
    <property type="entry name" value="ASCH"/>
    <property type="match status" value="1"/>
</dbReference>
<keyword evidence="3" id="KW-1185">Reference proteome</keyword>
<dbReference type="PANTHER" id="PTHR39203">
    <property type="entry name" value="CYTOPLASMIC PROTEIN-RELATED"/>
    <property type="match status" value="1"/>
</dbReference>
<dbReference type="Proteomes" id="UP000070529">
    <property type="component" value="Unassembled WGS sequence"/>
</dbReference>
<proteinExistence type="predicted"/>
<dbReference type="InterPro" id="IPR007374">
    <property type="entry name" value="ASCH_domain"/>
</dbReference>
<reference evidence="2 3" key="1">
    <citation type="submission" date="2015-11" db="EMBL/GenBank/DDBJ databases">
        <title>Genomic Taxonomy of the Vibrionaceae.</title>
        <authorList>
            <person name="Gomez-Gil B."/>
            <person name="Enciso-Ibarra J."/>
        </authorList>
    </citation>
    <scope>NUCLEOTIDE SEQUENCE [LARGE SCALE GENOMIC DNA]</scope>
    <source>
        <strain evidence="2 3">CAIM 912</strain>
    </source>
</reference>
<accession>A0A135I4R9</accession>
<organism evidence="2 3">
    <name type="scientific">Enterovibrio coralii</name>
    <dbReference type="NCBI Taxonomy" id="294935"/>
    <lineage>
        <taxon>Bacteria</taxon>
        <taxon>Pseudomonadati</taxon>
        <taxon>Pseudomonadota</taxon>
        <taxon>Gammaproteobacteria</taxon>
        <taxon>Vibrionales</taxon>
        <taxon>Vibrionaceae</taxon>
        <taxon>Enterovibrio</taxon>
    </lineage>
</organism>
<comment type="caution">
    <text evidence="2">The sequence shown here is derived from an EMBL/GenBank/DDBJ whole genome shotgun (WGS) entry which is preliminary data.</text>
</comment>
<dbReference type="STRING" id="294935.ATN88_22095"/>
<evidence type="ECO:0000313" key="3">
    <source>
        <dbReference type="Proteomes" id="UP000070529"/>
    </source>
</evidence>
<evidence type="ECO:0000313" key="2">
    <source>
        <dbReference type="EMBL" id="KXF80446.1"/>
    </source>
</evidence>
<gene>
    <name evidence="2" type="ORF">ATN88_22095</name>
</gene>
<dbReference type="InterPro" id="IPR015947">
    <property type="entry name" value="PUA-like_sf"/>
</dbReference>
<dbReference type="RefSeq" id="WP_067419341.1">
    <property type="nucleotide sequence ID" value="NZ_LNTY01000051.1"/>
</dbReference>
<name>A0A135I4R9_9GAMM</name>
<dbReference type="SUPFAM" id="SSF88697">
    <property type="entry name" value="PUA domain-like"/>
    <property type="match status" value="1"/>
</dbReference>
<sequence length="160" mass="18259">MDARTQRYLNAYLDTLTPEKRATYVSFSADYFCADEDNARICADLIARGEKRASCSMAIWYHQEGEPYPQVGHLQVVTDFHGVPKCIIEITDVTTCPFNQVTEEFAAAEGEGDKSYTWWRDAHWAFFSAECEELGIPMTEETLLVLERFETVFVSNDSES</sequence>